<accession>A0A0D5YF78</accession>
<reference evidence="1 3" key="1">
    <citation type="journal article" date="2015" name="J. Bacteriol.">
        <title>Resources for Genetic and Genomic Analysis of Emerging Pathogen Acinetobacter baumannii.</title>
        <authorList>
            <person name="Gallagher L.A."/>
            <person name="Ramage E."/>
            <person name="Weiss E.J."/>
            <person name="Radey M."/>
            <person name="Hayden H.S."/>
            <person name="Held K.G."/>
            <person name="Huse H.K."/>
            <person name="Zurawski D.V."/>
            <person name="Brittnacher M.J."/>
            <person name="Manoil C."/>
        </authorList>
    </citation>
    <scope>NUCLEOTIDE SEQUENCE [LARGE SCALE GENOMIC DNA]</scope>
    <source>
        <strain evidence="1 3">AB5075-UW</strain>
    </source>
</reference>
<reference evidence="3" key="2">
    <citation type="submission" date="2015-03" db="EMBL/GenBank/DDBJ databases">
        <authorList>
            <person name="Gallagher L.A."/>
            <person name="Hayden H.S."/>
            <person name="Weiss E.J."/>
            <person name="Hager K.R."/>
            <person name="Ramage E."/>
            <person name="Radey M.R."/>
            <person name="Bydalek R."/>
            <person name="Manoil C."/>
            <person name="Miller S.I."/>
            <person name="Brittnacher M.J."/>
        </authorList>
    </citation>
    <scope>NUCLEOTIDE SEQUENCE [LARGE SCALE GENOMIC DNA]</scope>
    <source>
        <strain evidence="3">AB5075-UW</strain>
    </source>
</reference>
<dbReference type="RefSeq" id="WP_000497985.1">
    <property type="nucleotide sequence ID" value="NZ_CACRXQ010000017.1"/>
</dbReference>
<dbReference type="AlphaFoldDB" id="A0A0D5YF78"/>
<evidence type="ECO:0000313" key="3">
    <source>
        <dbReference type="Proteomes" id="UP000032746"/>
    </source>
</evidence>
<dbReference type="Proteomes" id="UP000280073">
    <property type="component" value="Unassembled WGS sequence"/>
</dbReference>
<protein>
    <submittedName>
        <fullName evidence="1">Uncharacterized protein</fullName>
    </submittedName>
</protein>
<proteinExistence type="predicted"/>
<organism evidence="1 3">
    <name type="scientific">Acinetobacter baumannii</name>
    <dbReference type="NCBI Taxonomy" id="470"/>
    <lineage>
        <taxon>Bacteria</taxon>
        <taxon>Pseudomonadati</taxon>
        <taxon>Pseudomonadota</taxon>
        <taxon>Gammaproteobacteria</taxon>
        <taxon>Moraxellales</taxon>
        <taxon>Moraxellaceae</taxon>
        <taxon>Acinetobacter</taxon>
        <taxon>Acinetobacter calcoaceticus/baumannii complex</taxon>
    </lineage>
</organism>
<reference evidence="2 4" key="3">
    <citation type="submission" date="2018-10" db="EMBL/GenBank/DDBJ databases">
        <title>GWAS and RNA-Seq identify cryptic mechanisms of antimicrobial resistance in Acinetobacter baumannii.</title>
        <authorList>
            <person name="Sahl J.W."/>
        </authorList>
    </citation>
    <scope>NUCLEOTIDE SEQUENCE [LARGE SCALE GENOMIC DNA]</scope>
    <source>
        <strain evidence="2 4">TG28175</strain>
    </source>
</reference>
<name>A0A0D5YF78_ACIBA</name>
<evidence type="ECO:0000313" key="2">
    <source>
        <dbReference type="EMBL" id="RSR38738.1"/>
    </source>
</evidence>
<sequence>MFVQHKSEYINLNHVVKVKKATSENNKFAHRDFYKLVLTLTSNDTLDLEFNSEEELDRFLEKLEIVK</sequence>
<dbReference type="PATRIC" id="fig|470.1345.peg.735"/>
<evidence type="ECO:0000313" key="1">
    <source>
        <dbReference type="EMBL" id="AKA30533.1"/>
    </source>
</evidence>
<evidence type="ECO:0000313" key="4">
    <source>
        <dbReference type="Proteomes" id="UP000280073"/>
    </source>
</evidence>
<dbReference type="Proteomes" id="UP000032746">
    <property type="component" value="Chromosome"/>
</dbReference>
<dbReference type="EMBL" id="RFDI01001683">
    <property type="protein sequence ID" value="RSR38738.1"/>
    <property type="molecule type" value="Genomic_DNA"/>
</dbReference>
<dbReference type="EMBL" id="CP008706">
    <property type="protein sequence ID" value="AKA30533.1"/>
    <property type="molecule type" value="Genomic_DNA"/>
</dbReference>
<gene>
    <name evidence="1" type="ORF">ABUW_0771</name>
    <name evidence="2" type="ORF">EA686_23035</name>
</gene>